<gene>
    <name evidence="1" type="ORF">XAT740_LOCUS5197</name>
</gene>
<keyword evidence="2" id="KW-1185">Reference proteome</keyword>
<accession>A0A813W455</accession>
<name>A0A813W455_ADIRI</name>
<reference evidence="1" key="1">
    <citation type="submission" date="2021-02" db="EMBL/GenBank/DDBJ databases">
        <authorList>
            <person name="Nowell W R."/>
        </authorList>
    </citation>
    <scope>NUCLEOTIDE SEQUENCE</scope>
</reference>
<comment type="caution">
    <text evidence="1">The sequence shown here is derived from an EMBL/GenBank/DDBJ whole genome shotgun (WGS) entry which is preliminary data.</text>
</comment>
<sequence length="34" mass="3279">PFAAAAVAGGAISPRAPDIASILSRSNDAEGLLV</sequence>
<dbReference type="Proteomes" id="UP000663828">
    <property type="component" value="Unassembled WGS sequence"/>
</dbReference>
<dbReference type="EMBL" id="CAJNOR010000222">
    <property type="protein sequence ID" value="CAF0845429.1"/>
    <property type="molecule type" value="Genomic_DNA"/>
</dbReference>
<feature type="non-terminal residue" evidence="1">
    <location>
        <position position="1"/>
    </location>
</feature>
<evidence type="ECO:0000313" key="2">
    <source>
        <dbReference type="Proteomes" id="UP000663828"/>
    </source>
</evidence>
<proteinExistence type="predicted"/>
<evidence type="ECO:0000313" key="1">
    <source>
        <dbReference type="EMBL" id="CAF0845429.1"/>
    </source>
</evidence>
<dbReference type="AlphaFoldDB" id="A0A813W455"/>
<protein>
    <submittedName>
        <fullName evidence="1">Uncharacterized protein</fullName>
    </submittedName>
</protein>
<organism evidence="1 2">
    <name type="scientific">Adineta ricciae</name>
    <name type="common">Rotifer</name>
    <dbReference type="NCBI Taxonomy" id="249248"/>
    <lineage>
        <taxon>Eukaryota</taxon>
        <taxon>Metazoa</taxon>
        <taxon>Spiralia</taxon>
        <taxon>Gnathifera</taxon>
        <taxon>Rotifera</taxon>
        <taxon>Eurotatoria</taxon>
        <taxon>Bdelloidea</taxon>
        <taxon>Adinetida</taxon>
        <taxon>Adinetidae</taxon>
        <taxon>Adineta</taxon>
    </lineage>
</organism>